<dbReference type="PANTHER" id="PTHR36617:SF15">
    <property type="entry name" value="REVERSE TRANSCRIPTASE ZINC-BINDING DOMAIN-CONTAINING PROTEIN"/>
    <property type="match status" value="1"/>
</dbReference>
<sequence>MPKENGGLGILNLERFARALRLRWLWQEWVSPEKVWLGTKTPCDDIDGLLFAACTTITVGNGKRTSFWHSGWLQGRRTKDIAPSLFKISRPKNRTVAAALERHTWIRDIRRAGGLTLGHVQELLKLWGMLRSTQLQQNQEDQIIWKLTASGKYTAASAYKAQFLGNVKAKRAQAIWKAWAPPKCKFFAWLINQNRVWTSDRLQRRGWPHNPSCPLCRSAPETALHLMADCRFTRRVWSLIASWTAQPTLHPQLWMPSENTLQWCDSLQLSLLVIWEIWCERNARVFRRHETSAPGLFSKIKNEAAAWALAGAKDLESLIRRE</sequence>
<feature type="domain" description="Reverse transcriptase zinc-binding" evidence="1">
    <location>
        <begin position="153"/>
        <end position="237"/>
    </location>
</feature>
<dbReference type="Proteomes" id="UP000823388">
    <property type="component" value="Chromosome 9N"/>
</dbReference>
<dbReference type="AlphaFoldDB" id="A0A8T0MSG7"/>
<accession>A0A8T0MSG7</accession>
<reference evidence="2" key="1">
    <citation type="submission" date="2020-05" db="EMBL/GenBank/DDBJ databases">
        <title>WGS assembly of Panicum virgatum.</title>
        <authorList>
            <person name="Lovell J.T."/>
            <person name="Jenkins J."/>
            <person name="Shu S."/>
            <person name="Juenger T.E."/>
            <person name="Schmutz J."/>
        </authorList>
    </citation>
    <scope>NUCLEOTIDE SEQUENCE</scope>
    <source>
        <strain evidence="2">AP13</strain>
    </source>
</reference>
<keyword evidence="3" id="KW-1185">Reference proteome</keyword>
<dbReference type="Pfam" id="PF13966">
    <property type="entry name" value="zf-RVT"/>
    <property type="match status" value="1"/>
</dbReference>
<dbReference type="InterPro" id="IPR026960">
    <property type="entry name" value="RVT-Znf"/>
</dbReference>
<gene>
    <name evidence="2" type="ORF">PVAP13_9NG531714</name>
</gene>
<dbReference type="EMBL" id="CM029054">
    <property type="protein sequence ID" value="KAG2540080.1"/>
    <property type="molecule type" value="Genomic_DNA"/>
</dbReference>
<comment type="caution">
    <text evidence="2">The sequence shown here is derived from an EMBL/GenBank/DDBJ whole genome shotgun (WGS) entry which is preliminary data.</text>
</comment>
<protein>
    <recommendedName>
        <fullName evidence="1">Reverse transcriptase zinc-binding domain-containing protein</fullName>
    </recommendedName>
</protein>
<dbReference type="PANTHER" id="PTHR36617">
    <property type="entry name" value="PROTEIN, PUTATIVE-RELATED"/>
    <property type="match status" value="1"/>
</dbReference>
<evidence type="ECO:0000259" key="1">
    <source>
        <dbReference type="Pfam" id="PF13966"/>
    </source>
</evidence>
<name>A0A8T0MSG7_PANVG</name>
<evidence type="ECO:0000313" key="2">
    <source>
        <dbReference type="EMBL" id="KAG2540080.1"/>
    </source>
</evidence>
<evidence type="ECO:0000313" key="3">
    <source>
        <dbReference type="Proteomes" id="UP000823388"/>
    </source>
</evidence>
<proteinExistence type="predicted"/>
<organism evidence="2 3">
    <name type="scientific">Panicum virgatum</name>
    <name type="common">Blackwell switchgrass</name>
    <dbReference type="NCBI Taxonomy" id="38727"/>
    <lineage>
        <taxon>Eukaryota</taxon>
        <taxon>Viridiplantae</taxon>
        <taxon>Streptophyta</taxon>
        <taxon>Embryophyta</taxon>
        <taxon>Tracheophyta</taxon>
        <taxon>Spermatophyta</taxon>
        <taxon>Magnoliopsida</taxon>
        <taxon>Liliopsida</taxon>
        <taxon>Poales</taxon>
        <taxon>Poaceae</taxon>
        <taxon>PACMAD clade</taxon>
        <taxon>Panicoideae</taxon>
        <taxon>Panicodae</taxon>
        <taxon>Paniceae</taxon>
        <taxon>Panicinae</taxon>
        <taxon>Panicum</taxon>
        <taxon>Panicum sect. Hiantes</taxon>
    </lineage>
</organism>